<feature type="compositionally biased region" description="Polar residues" evidence="4">
    <location>
        <begin position="45"/>
        <end position="64"/>
    </location>
</feature>
<evidence type="ECO:0000313" key="6">
    <source>
        <dbReference type="EMBL" id="MBE9215059.1"/>
    </source>
</evidence>
<gene>
    <name evidence="6" type="ORF">IQ247_20730</name>
</gene>
<proteinExistence type="inferred from homology"/>
<dbReference type="InterPro" id="IPR003593">
    <property type="entry name" value="AAA+_ATPase"/>
</dbReference>
<evidence type="ECO:0000256" key="3">
    <source>
        <dbReference type="ARBA" id="ARBA00022840"/>
    </source>
</evidence>
<organism evidence="6 7">
    <name type="scientific">Plectonema cf. radiosum LEGE 06105</name>
    <dbReference type="NCBI Taxonomy" id="945769"/>
    <lineage>
        <taxon>Bacteria</taxon>
        <taxon>Bacillati</taxon>
        <taxon>Cyanobacteriota</taxon>
        <taxon>Cyanophyceae</taxon>
        <taxon>Oscillatoriophycideae</taxon>
        <taxon>Oscillatoriales</taxon>
        <taxon>Microcoleaceae</taxon>
        <taxon>Plectonema</taxon>
    </lineage>
</organism>
<dbReference type="CDD" id="cd19481">
    <property type="entry name" value="RecA-like_protease"/>
    <property type="match status" value="1"/>
</dbReference>
<evidence type="ECO:0000256" key="4">
    <source>
        <dbReference type="SAM" id="MobiDB-lite"/>
    </source>
</evidence>
<sequence>MDTTTTSHQHVDNHTYMTVALAKLREILLKHADPSLLEENIVDESPTQNLVDDSPIDNSNTSSESSALDRLCSIFNLSDFERNLLLLCAGVELDASFSILCAAACGNAERKYPTFGLAIAILDNLHWNALTPAGALRRWKLIEVGSGSDLISSPLRIDERILHYLMGVQHLDERLLAIVEPVTVTEELVATHLQLMEKMTAAWWVDIYDYLKLPILQLCGNEVASKRPIAAVACDCLELNLYAIAVHALPTTSIEVSQFKQLWEREVLLANCALLMDCDDLEGVDANKESTITYLCEWMRSPIIITTTERRRSRLRPALVFDVERPTTPEQYTIWEQALNGTSASMNVQVSNLVSQFNLSVPVIQAACSQVSVQWQQARHSEVTRDFNHLLWDTCRAQARPKLDDLAQRIDSVADWQDLVLPESQLQVIRDVALQVKQRAKVYDEWGFGGKSKRGLGISALFAGLSGTGKTMAAEVLAQELRLDLYRIDLSAVISKYIGETEKNLGRVFDAAELGGVILLFDEADALFGKRTEVKDSNDRHSNVEVSYLLQRMESYRGLSVLTTNLKSSLDQAFLRRIRFIVQFPFPDSTQRAEIWRRIFPSSAPKEGLDYQKLGQLNVAGGNIRSIAMNAAFLAADAGSSITMNCMLQAAKSEYIKLERTLTDTEVKSWV</sequence>
<dbReference type="AlphaFoldDB" id="A0A8J7FB56"/>
<name>A0A8J7FB56_9CYAN</name>
<keyword evidence="2" id="KW-0547">Nucleotide-binding</keyword>
<keyword evidence="3 6" id="KW-0067">ATP-binding</keyword>
<evidence type="ECO:0000259" key="5">
    <source>
        <dbReference type="SMART" id="SM00382"/>
    </source>
</evidence>
<keyword evidence="7" id="KW-1185">Reference proteome</keyword>
<dbReference type="InterPro" id="IPR050221">
    <property type="entry name" value="26S_Proteasome_ATPase"/>
</dbReference>
<dbReference type="Pfam" id="PF00004">
    <property type="entry name" value="AAA"/>
    <property type="match status" value="1"/>
</dbReference>
<dbReference type="EMBL" id="JADEWL010000084">
    <property type="protein sequence ID" value="MBE9215059.1"/>
    <property type="molecule type" value="Genomic_DNA"/>
</dbReference>
<comment type="similarity">
    <text evidence="1">Belongs to the AAA ATPase family.</text>
</comment>
<dbReference type="RefSeq" id="WP_193923040.1">
    <property type="nucleotide sequence ID" value="NZ_JADEWL010000084.1"/>
</dbReference>
<dbReference type="Pfam" id="PF22977">
    <property type="entry name" value="WHD"/>
    <property type="match status" value="1"/>
</dbReference>
<evidence type="ECO:0000256" key="1">
    <source>
        <dbReference type="ARBA" id="ARBA00006914"/>
    </source>
</evidence>
<comment type="caution">
    <text evidence="6">The sequence shown here is derived from an EMBL/GenBank/DDBJ whole genome shotgun (WGS) entry which is preliminary data.</text>
</comment>
<dbReference type="InterPro" id="IPR027417">
    <property type="entry name" value="P-loop_NTPase"/>
</dbReference>
<feature type="domain" description="AAA+ ATPase" evidence="5">
    <location>
        <begin position="456"/>
        <end position="590"/>
    </location>
</feature>
<evidence type="ECO:0000313" key="7">
    <source>
        <dbReference type="Proteomes" id="UP000620559"/>
    </source>
</evidence>
<protein>
    <submittedName>
        <fullName evidence="6">ATP-binding protein</fullName>
    </submittedName>
</protein>
<dbReference type="Gene3D" id="3.40.50.300">
    <property type="entry name" value="P-loop containing nucleotide triphosphate hydrolases"/>
    <property type="match status" value="1"/>
</dbReference>
<dbReference type="GO" id="GO:0005524">
    <property type="term" value="F:ATP binding"/>
    <property type="evidence" value="ECO:0007669"/>
    <property type="project" value="UniProtKB-KW"/>
</dbReference>
<dbReference type="InterPro" id="IPR003959">
    <property type="entry name" value="ATPase_AAA_core"/>
</dbReference>
<dbReference type="SMART" id="SM00382">
    <property type="entry name" value="AAA"/>
    <property type="match status" value="1"/>
</dbReference>
<reference evidence="6" key="1">
    <citation type="submission" date="2020-10" db="EMBL/GenBank/DDBJ databases">
        <authorList>
            <person name="Castelo-Branco R."/>
            <person name="Eusebio N."/>
            <person name="Adriana R."/>
            <person name="Vieira A."/>
            <person name="Brugerolle De Fraissinette N."/>
            <person name="Rezende De Castro R."/>
            <person name="Schneider M.P."/>
            <person name="Vasconcelos V."/>
            <person name="Leao P.N."/>
        </authorList>
    </citation>
    <scope>NUCLEOTIDE SEQUENCE</scope>
    <source>
        <strain evidence="6">LEGE 06105</strain>
    </source>
</reference>
<accession>A0A8J7FB56</accession>
<feature type="region of interest" description="Disordered" evidence="4">
    <location>
        <begin position="43"/>
        <end position="64"/>
    </location>
</feature>
<dbReference type="PANTHER" id="PTHR23073">
    <property type="entry name" value="26S PROTEASOME REGULATORY SUBUNIT"/>
    <property type="match status" value="1"/>
</dbReference>
<dbReference type="SUPFAM" id="SSF52540">
    <property type="entry name" value="P-loop containing nucleoside triphosphate hydrolases"/>
    <property type="match status" value="1"/>
</dbReference>
<evidence type="ECO:0000256" key="2">
    <source>
        <dbReference type="ARBA" id="ARBA00022741"/>
    </source>
</evidence>
<dbReference type="GO" id="GO:0016887">
    <property type="term" value="F:ATP hydrolysis activity"/>
    <property type="evidence" value="ECO:0007669"/>
    <property type="project" value="InterPro"/>
</dbReference>
<dbReference type="InterPro" id="IPR054472">
    <property type="entry name" value="WHD"/>
</dbReference>
<dbReference type="Proteomes" id="UP000620559">
    <property type="component" value="Unassembled WGS sequence"/>
</dbReference>